<keyword evidence="1" id="KW-0436">Ligase</keyword>
<dbReference type="AlphaFoldDB" id="A0A1J7BAX8"/>
<dbReference type="EMBL" id="MLCF01000127">
    <property type="protein sequence ID" value="OIV35847.1"/>
    <property type="molecule type" value="Genomic_DNA"/>
</dbReference>
<dbReference type="GO" id="GO:0016874">
    <property type="term" value="F:ligase activity"/>
    <property type="evidence" value="ECO:0007669"/>
    <property type="project" value="UniProtKB-KW"/>
</dbReference>
<evidence type="ECO:0000256" key="4">
    <source>
        <dbReference type="PROSITE-ProRule" id="PRU00409"/>
    </source>
</evidence>
<dbReference type="OrthoDB" id="24041at2"/>
<evidence type="ECO:0000313" key="7">
    <source>
        <dbReference type="Proteomes" id="UP000243342"/>
    </source>
</evidence>
<reference evidence="6 7" key="1">
    <citation type="submission" date="2016-10" db="EMBL/GenBank/DDBJ databases">
        <title>Genome sequence of Streptomyces gilvigriseus MUSC 26.</title>
        <authorList>
            <person name="Lee L.-H."/>
            <person name="Ser H.-L."/>
        </authorList>
    </citation>
    <scope>NUCLEOTIDE SEQUENCE [LARGE SCALE GENOMIC DNA]</scope>
    <source>
        <strain evidence="6 7">MUSC 26</strain>
    </source>
</reference>
<evidence type="ECO:0000256" key="2">
    <source>
        <dbReference type="ARBA" id="ARBA00022741"/>
    </source>
</evidence>
<proteinExistence type="predicted"/>
<dbReference type="SUPFAM" id="SSF56059">
    <property type="entry name" value="Glutathione synthetase ATP-binding domain-like"/>
    <property type="match status" value="1"/>
</dbReference>
<name>A0A1J7BAX8_9ACTN</name>
<evidence type="ECO:0000256" key="1">
    <source>
        <dbReference type="ARBA" id="ARBA00022598"/>
    </source>
</evidence>
<feature type="domain" description="ATP-grasp" evidence="5">
    <location>
        <begin position="142"/>
        <end position="341"/>
    </location>
</feature>
<evidence type="ECO:0000256" key="3">
    <source>
        <dbReference type="ARBA" id="ARBA00022840"/>
    </source>
</evidence>
<dbReference type="RefSeq" id="WP_071658153.1">
    <property type="nucleotide sequence ID" value="NZ_MLCF01000127.1"/>
</dbReference>
<keyword evidence="7" id="KW-1185">Reference proteome</keyword>
<protein>
    <recommendedName>
        <fullName evidence="5">ATP-grasp domain-containing protein</fullName>
    </recommendedName>
</protein>
<keyword evidence="2 4" id="KW-0547">Nucleotide-binding</keyword>
<dbReference type="Proteomes" id="UP000243342">
    <property type="component" value="Unassembled WGS sequence"/>
</dbReference>
<dbReference type="Gene3D" id="3.30.470.20">
    <property type="entry name" value="ATP-grasp fold, B domain"/>
    <property type="match status" value="1"/>
</dbReference>
<dbReference type="GO" id="GO:0046872">
    <property type="term" value="F:metal ion binding"/>
    <property type="evidence" value="ECO:0007669"/>
    <property type="project" value="InterPro"/>
</dbReference>
<accession>A0A1J7BAX8</accession>
<dbReference type="PROSITE" id="PS50975">
    <property type="entry name" value="ATP_GRASP"/>
    <property type="match status" value="1"/>
</dbReference>
<gene>
    <name evidence="6" type="ORF">BIV57_19195</name>
</gene>
<dbReference type="InterPro" id="IPR052032">
    <property type="entry name" value="ATP-dep_AA_Ligase"/>
</dbReference>
<dbReference type="GO" id="GO:0005524">
    <property type="term" value="F:ATP binding"/>
    <property type="evidence" value="ECO:0007669"/>
    <property type="project" value="UniProtKB-UniRule"/>
</dbReference>
<dbReference type="PANTHER" id="PTHR43585">
    <property type="entry name" value="FUMIPYRROLE BIOSYNTHESIS PROTEIN C"/>
    <property type="match status" value="1"/>
</dbReference>
<sequence length="443" mass="47145">MSLRSVLALARDPRRGNGHAAAAPLGTGLPPTAAIVAPYGSGALYAAEFRRRGWQPVAVTTPDHHLPAVFRDALVPSDYHATVVHTGNLTATRRRLQALGTAAVVAGNEIGTVLAERLAADLNLPGNPPATSTVRRSKTAMAQALTRAGLPAPATLHTRHLDQALAFATGLPAGTGWVLKPDDAAGSDGVTLGATPEQLAAAWHRTHHGVNILGHRNTHLVLQERLTGMQYVVNSISRAGHHHITETWRDTRLHRDGATLYDRRDLLHPDHLLHAALAVQARRVLAALEITDSAAHSEFIHTGDGRLILIETGARAEGWLHPHLAHALGSHQVRDHVAVLTSHLLPPPATTRPPRHCAKIHLIAPGPARLTDRGLKELAALPGLIAILGTLTSGTPVVRTRDLMTSPGMAVLAADDPNVIDRAHRALRALEDTTLYAPEDSAI</sequence>
<dbReference type="STRING" id="1428644.BIV57_19195"/>
<comment type="caution">
    <text evidence="6">The sequence shown here is derived from an EMBL/GenBank/DDBJ whole genome shotgun (WGS) entry which is preliminary data.</text>
</comment>
<keyword evidence="3 4" id="KW-0067">ATP-binding</keyword>
<evidence type="ECO:0000313" key="6">
    <source>
        <dbReference type="EMBL" id="OIV35847.1"/>
    </source>
</evidence>
<organism evidence="6 7">
    <name type="scientific">Mangrovactinospora gilvigrisea</name>
    <dbReference type="NCBI Taxonomy" id="1428644"/>
    <lineage>
        <taxon>Bacteria</taxon>
        <taxon>Bacillati</taxon>
        <taxon>Actinomycetota</taxon>
        <taxon>Actinomycetes</taxon>
        <taxon>Kitasatosporales</taxon>
        <taxon>Streptomycetaceae</taxon>
        <taxon>Mangrovactinospora</taxon>
    </lineage>
</organism>
<evidence type="ECO:0000259" key="5">
    <source>
        <dbReference type="PROSITE" id="PS50975"/>
    </source>
</evidence>
<dbReference type="InterPro" id="IPR011761">
    <property type="entry name" value="ATP-grasp"/>
</dbReference>
<dbReference type="PANTHER" id="PTHR43585:SF2">
    <property type="entry name" value="ATP-GRASP ENZYME FSQD"/>
    <property type="match status" value="1"/>
</dbReference>